<dbReference type="FunFam" id="1.10.287.110:FF:000001">
    <property type="entry name" value="Import inner membrane translocase subunit tim14"/>
    <property type="match status" value="1"/>
</dbReference>
<evidence type="ECO:0000256" key="5">
    <source>
        <dbReference type="ARBA" id="ARBA00023136"/>
    </source>
</evidence>
<sequence>MVLPIIIGTVGATLAYFSVKATFRAVKVYRTLTPAMFASLNNIRLHNSTGSHTHKAIHDEMFKQFPGGFDRHMTETEAFLILGITESEILTLNEKFLSQRHRKCMMLNHPDRGGSPLLAQKINEAKDVLDKSYLLKRR</sequence>
<evidence type="ECO:0000256" key="3">
    <source>
        <dbReference type="ARBA" id="ARBA00023010"/>
    </source>
</evidence>
<name>A0A1E3QIG6_9ASCO</name>
<dbReference type="GO" id="GO:0030150">
    <property type="term" value="P:protein import into mitochondrial matrix"/>
    <property type="evidence" value="ECO:0007669"/>
    <property type="project" value="EnsemblFungi"/>
</dbReference>
<dbReference type="GO" id="GO:0001405">
    <property type="term" value="C:PAM complex, Tim23 associated import motor"/>
    <property type="evidence" value="ECO:0007669"/>
    <property type="project" value="EnsemblFungi"/>
</dbReference>
<dbReference type="Gene3D" id="1.10.287.110">
    <property type="entry name" value="DnaJ domain"/>
    <property type="match status" value="1"/>
</dbReference>
<dbReference type="InterPro" id="IPR001623">
    <property type="entry name" value="DnaJ_domain"/>
</dbReference>
<organism evidence="10 11">
    <name type="scientific">Babjeviella inositovora NRRL Y-12698</name>
    <dbReference type="NCBI Taxonomy" id="984486"/>
    <lineage>
        <taxon>Eukaryota</taxon>
        <taxon>Fungi</taxon>
        <taxon>Dikarya</taxon>
        <taxon>Ascomycota</taxon>
        <taxon>Saccharomycotina</taxon>
        <taxon>Pichiomycetes</taxon>
        <taxon>Serinales incertae sedis</taxon>
        <taxon>Babjeviella</taxon>
    </lineage>
</organism>
<evidence type="ECO:0000256" key="6">
    <source>
        <dbReference type="ARBA" id="ARBA00023186"/>
    </source>
</evidence>
<dbReference type="PANTHER" id="PTHR12763:SF29">
    <property type="entry name" value="MITOCHONDRIAL DNAJ HOMOLOG 2"/>
    <property type="match status" value="1"/>
</dbReference>
<dbReference type="OrthoDB" id="240298at2759"/>
<dbReference type="InterPro" id="IPR036869">
    <property type="entry name" value="J_dom_sf"/>
</dbReference>
<keyword evidence="11" id="KW-1185">Reference proteome</keyword>
<reference evidence="11" key="1">
    <citation type="submission" date="2016-05" db="EMBL/GenBank/DDBJ databases">
        <title>Comparative genomics of biotechnologically important yeasts.</title>
        <authorList>
            <consortium name="DOE Joint Genome Institute"/>
            <person name="Riley R."/>
            <person name="Haridas S."/>
            <person name="Wolfe K.H."/>
            <person name="Lopes M.R."/>
            <person name="Hittinger C.T."/>
            <person name="Goker M."/>
            <person name="Salamov A."/>
            <person name="Wisecaver J."/>
            <person name="Long T.M."/>
            <person name="Aerts A.L."/>
            <person name="Barry K."/>
            <person name="Choi C."/>
            <person name="Clum A."/>
            <person name="Coughlan A.Y."/>
            <person name="Deshpande S."/>
            <person name="Douglass A.P."/>
            <person name="Hanson S.J."/>
            <person name="Klenk H.-P."/>
            <person name="Labutti K."/>
            <person name="Lapidus A."/>
            <person name="Lindquist E."/>
            <person name="Lipzen A."/>
            <person name="Meier-Kolthoff J.P."/>
            <person name="Ohm R.A."/>
            <person name="Otillar R.P."/>
            <person name="Pangilinan J."/>
            <person name="Peng Y."/>
            <person name="Rokas A."/>
            <person name="Rosa C.A."/>
            <person name="Scheuner C."/>
            <person name="Sibirny A.A."/>
            <person name="Slot J.C."/>
            <person name="Stielow J.B."/>
            <person name="Sun H."/>
            <person name="Kurtzman C.P."/>
            <person name="Blackwell M."/>
            <person name="Grigoriev I.V."/>
            <person name="Jeffries T.W."/>
        </authorList>
    </citation>
    <scope>NUCLEOTIDE SEQUENCE [LARGE SCALE GENOMIC DNA]</scope>
    <source>
        <strain evidence="11">NRRL Y-12698</strain>
    </source>
</reference>
<comment type="function">
    <text evidence="7">Essential component of the PAM complex, a complex required for the translocation of transit peptide-containing proteins from the inner membrane into the mitochondrial matrix in an ATP-dependent manner. In the complex, it is required to stimulate activity of mtHSP70 (SSC1).</text>
</comment>
<keyword evidence="2" id="KW-0999">Mitochondrion inner membrane</keyword>
<evidence type="ECO:0000256" key="7">
    <source>
        <dbReference type="ARBA" id="ARBA00037395"/>
    </source>
</evidence>
<comment type="subunit">
    <text evidence="8">Heterodimer with PAM16. Component of the PAM complex, at least composed of mtHsp70, MGE1, TIM44, PAM16, PAM17 and PAM18.</text>
</comment>
<dbReference type="SMART" id="SM00271">
    <property type="entry name" value="DnaJ"/>
    <property type="match status" value="1"/>
</dbReference>
<keyword evidence="3" id="KW-0811">Translocation</keyword>
<dbReference type="PROSITE" id="PS50076">
    <property type="entry name" value="DNAJ_2"/>
    <property type="match status" value="1"/>
</dbReference>
<evidence type="ECO:0000256" key="8">
    <source>
        <dbReference type="ARBA" id="ARBA00062349"/>
    </source>
</evidence>
<dbReference type="STRING" id="984486.A0A1E3QIG6"/>
<dbReference type="Proteomes" id="UP000094336">
    <property type="component" value="Unassembled WGS sequence"/>
</dbReference>
<dbReference type="AlphaFoldDB" id="A0A1E3QIG6"/>
<proteinExistence type="predicted"/>
<keyword evidence="5" id="KW-0472">Membrane</keyword>
<evidence type="ECO:0000259" key="9">
    <source>
        <dbReference type="PROSITE" id="PS50076"/>
    </source>
</evidence>
<dbReference type="RefSeq" id="XP_018982726.1">
    <property type="nucleotide sequence ID" value="XM_019126714.1"/>
</dbReference>
<dbReference type="CDD" id="cd06257">
    <property type="entry name" value="DnaJ"/>
    <property type="match status" value="1"/>
</dbReference>
<feature type="domain" description="J" evidence="9">
    <location>
        <begin position="77"/>
        <end position="138"/>
    </location>
</feature>
<evidence type="ECO:0000313" key="11">
    <source>
        <dbReference type="Proteomes" id="UP000094336"/>
    </source>
</evidence>
<protein>
    <recommendedName>
        <fullName evidence="9">J domain-containing protein</fullName>
    </recommendedName>
</protein>
<accession>A0A1E3QIG6</accession>
<evidence type="ECO:0000313" key="10">
    <source>
        <dbReference type="EMBL" id="ODQ77398.1"/>
    </source>
</evidence>
<dbReference type="PANTHER" id="PTHR12763">
    <property type="match status" value="1"/>
</dbReference>
<evidence type="ECO:0000256" key="2">
    <source>
        <dbReference type="ARBA" id="ARBA00022792"/>
    </source>
</evidence>
<dbReference type="EMBL" id="KV454441">
    <property type="protein sequence ID" value="ODQ77398.1"/>
    <property type="molecule type" value="Genomic_DNA"/>
</dbReference>
<keyword evidence="4" id="KW-0496">Mitochondrion</keyword>
<keyword evidence="3" id="KW-0813">Transport</keyword>
<keyword evidence="3" id="KW-0653">Protein transport</keyword>
<evidence type="ECO:0000256" key="4">
    <source>
        <dbReference type="ARBA" id="ARBA00023128"/>
    </source>
</evidence>
<comment type="subcellular location">
    <subcellularLocation>
        <location evidence="1">Mitochondrion inner membrane</location>
    </subcellularLocation>
</comment>
<keyword evidence="6" id="KW-0143">Chaperone</keyword>
<dbReference type="GeneID" id="30144568"/>
<evidence type="ECO:0000256" key="1">
    <source>
        <dbReference type="ARBA" id="ARBA00004273"/>
    </source>
</evidence>
<dbReference type="SUPFAM" id="SSF46565">
    <property type="entry name" value="Chaperone J-domain"/>
    <property type="match status" value="1"/>
</dbReference>
<gene>
    <name evidence="10" type="ORF">BABINDRAFT_10290</name>
</gene>
<dbReference type="GO" id="GO:0001671">
    <property type="term" value="F:ATPase activator activity"/>
    <property type="evidence" value="ECO:0007669"/>
    <property type="project" value="EnsemblFungi"/>
</dbReference>